<evidence type="ECO:0000313" key="3">
    <source>
        <dbReference type="Proteomes" id="UP000236584"/>
    </source>
</evidence>
<feature type="region of interest" description="Disordered" evidence="1">
    <location>
        <begin position="25"/>
        <end position="69"/>
    </location>
</feature>
<evidence type="ECO:0000256" key="1">
    <source>
        <dbReference type="SAM" id="MobiDB-lite"/>
    </source>
</evidence>
<dbReference type="KEGG" id="srub:C2R22_04580"/>
<reference evidence="2 3" key="1">
    <citation type="submission" date="2018-01" db="EMBL/GenBank/DDBJ databases">
        <title>Complete genome sequence of Salinigranum rubrum GX10T, an extremely halophilic archaeon isolated from a marine solar saltern.</title>
        <authorList>
            <person name="Han S."/>
        </authorList>
    </citation>
    <scope>NUCLEOTIDE SEQUENCE [LARGE SCALE GENOMIC DNA]</scope>
    <source>
        <strain evidence="2 3">GX10</strain>
    </source>
</reference>
<organism evidence="2 3">
    <name type="scientific">Salinigranum rubrum</name>
    <dbReference type="NCBI Taxonomy" id="755307"/>
    <lineage>
        <taxon>Archaea</taxon>
        <taxon>Methanobacteriati</taxon>
        <taxon>Methanobacteriota</taxon>
        <taxon>Stenosarchaea group</taxon>
        <taxon>Halobacteria</taxon>
        <taxon>Halobacteriales</taxon>
        <taxon>Haloferacaceae</taxon>
        <taxon>Salinigranum</taxon>
    </lineage>
</organism>
<gene>
    <name evidence="2" type="ORF">C2R22_04580</name>
</gene>
<sequence>MVDAVHRGTRTRWTAAAFLPTRSLADGAASNPRAPFARSTRSLPRANRTAVARDGHGSVRDRHTRGMSE</sequence>
<dbReference type="EMBL" id="CP026309">
    <property type="protein sequence ID" value="AUV81026.1"/>
    <property type="molecule type" value="Genomic_DNA"/>
</dbReference>
<dbReference type="AlphaFoldDB" id="A0A2I8VGH5"/>
<name>A0A2I8VGH5_9EURY</name>
<feature type="compositionally biased region" description="Basic and acidic residues" evidence="1">
    <location>
        <begin position="51"/>
        <end position="69"/>
    </location>
</feature>
<protein>
    <submittedName>
        <fullName evidence="2">Uncharacterized protein</fullName>
    </submittedName>
</protein>
<dbReference type="Proteomes" id="UP000236584">
    <property type="component" value="Chromosome"/>
</dbReference>
<accession>A0A2I8VGH5</accession>
<proteinExistence type="predicted"/>
<evidence type="ECO:0000313" key="2">
    <source>
        <dbReference type="EMBL" id="AUV81026.1"/>
    </source>
</evidence>
<keyword evidence="3" id="KW-1185">Reference proteome</keyword>